<reference evidence="2" key="1">
    <citation type="journal article" date="2019" name="Int. J. Syst. Evol. Microbiol.">
        <title>The Global Catalogue of Microorganisms (GCM) 10K type strain sequencing project: providing services to taxonomists for standard genome sequencing and annotation.</title>
        <authorList>
            <consortium name="The Broad Institute Genomics Platform"/>
            <consortium name="The Broad Institute Genome Sequencing Center for Infectious Disease"/>
            <person name="Wu L."/>
            <person name="Ma J."/>
        </authorList>
    </citation>
    <scope>NUCLEOTIDE SEQUENCE [LARGE SCALE GENOMIC DNA]</scope>
    <source>
        <strain evidence="2">CGMCC 1.3240</strain>
    </source>
</reference>
<comment type="caution">
    <text evidence="1">The sequence shown here is derived from an EMBL/GenBank/DDBJ whole genome shotgun (WGS) entry which is preliminary data.</text>
</comment>
<evidence type="ECO:0000313" key="2">
    <source>
        <dbReference type="Proteomes" id="UP001596047"/>
    </source>
</evidence>
<proteinExistence type="predicted"/>
<dbReference type="RefSeq" id="WP_379186503.1">
    <property type="nucleotide sequence ID" value="NZ_JBHSOW010000014.1"/>
</dbReference>
<gene>
    <name evidence="1" type="ORF">ACFPYJ_02690</name>
</gene>
<accession>A0ABW0VRD8</accession>
<organism evidence="1 2">
    <name type="scientific">Paenibacillus solisilvae</name>
    <dbReference type="NCBI Taxonomy" id="2486751"/>
    <lineage>
        <taxon>Bacteria</taxon>
        <taxon>Bacillati</taxon>
        <taxon>Bacillota</taxon>
        <taxon>Bacilli</taxon>
        <taxon>Bacillales</taxon>
        <taxon>Paenibacillaceae</taxon>
        <taxon>Paenibacillus</taxon>
    </lineage>
</organism>
<sequence length="98" mass="11157">MKKVTLFLWVICVLIKVRVEERDENGETETSSFYRRAEEEVGGELQRTACDRIGHHVHAAFKLAALQAYNEGQTPSEIFIRAGFDLDVIGHKKSKHSL</sequence>
<dbReference type="EMBL" id="JBHSOW010000014">
    <property type="protein sequence ID" value="MFC5648038.1"/>
    <property type="molecule type" value="Genomic_DNA"/>
</dbReference>
<name>A0ABW0VRD8_9BACL</name>
<evidence type="ECO:0000313" key="1">
    <source>
        <dbReference type="EMBL" id="MFC5648038.1"/>
    </source>
</evidence>
<keyword evidence="2" id="KW-1185">Reference proteome</keyword>
<dbReference type="Proteomes" id="UP001596047">
    <property type="component" value="Unassembled WGS sequence"/>
</dbReference>
<protein>
    <submittedName>
        <fullName evidence="1">Uncharacterized protein</fullName>
    </submittedName>
</protein>